<evidence type="ECO:0000256" key="17">
    <source>
        <dbReference type="RuleBase" id="RU365062"/>
    </source>
</evidence>
<evidence type="ECO:0000256" key="13">
    <source>
        <dbReference type="ARBA" id="ARBA00048255"/>
    </source>
</evidence>
<comment type="subcellular location">
    <subcellularLocation>
        <location evidence="1">Mitochondrion inner membrane</location>
        <topology evidence="1">Peripheral membrane protein</topology>
        <orientation evidence="1">Intermembrane side</orientation>
    </subcellularLocation>
    <subcellularLocation>
        <location evidence="10">Mitochondrion outer membrane</location>
        <topology evidence="10">Peripheral membrane protein</topology>
        <orientation evidence="10">Intermembrane side</orientation>
    </subcellularLocation>
</comment>
<keyword evidence="4" id="KW-1000">Mitochondrion outer membrane</keyword>
<evidence type="ECO:0000256" key="1">
    <source>
        <dbReference type="ARBA" id="ARBA00004137"/>
    </source>
</evidence>
<dbReference type="GO" id="GO:0005743">
    <property type="term" value="C:mitochondrial inner membrane"/>
    <property type="evidence" value="ECO:0007669"/>
    <property type="project" value="UniProtKB-SubCell"/>
</dbReference>
<dbReference type="GO" id="GO:0005741">
    <property type="term" value="C:mitochondrial outer membrane"/>
    <property type="evidence" value="ECO:0007669"/>
    <property type="project" value="UniProtKB-SubCell"/>
</dbReference>
<evidence type="ECO:0000256" key="6">
    <source>
        <dbReference type="ARBA" id="ARBA00023098"/>
    </source>
</evidence>
<evidence type="ECO:0000256" key="11">
    <source>
        <dbReference type="ARBA" id="ARBA00024371"/>
    </source>
</evidence>
<dbReference type="OrthoDB" id="193467at2759"/>
<feature type="non-terminal residue" evidence="20">
    <location>
        <position position="1"/>
    </location>
</feature>
<evidence type="ECO:0000256" key="2">
    <source>
        <dbReference type="ARBA" id="ARBA00010524"/>
    </source>
</evidence>
<evidence type="ECO:0000256" key="15">
    <source>
        <dbReference type="ARBA" id="ARBA00048978"/>
    </source>
</evidence>
<keyword evidence="8" id="KW-0472">Membrane</keyword>
<dbReference type="RefSeq" id="XP_010835418.1">
    <property type="nucleotide sequence ID" value="XM_010837116.1"/>
</dbReference>
<evidence type="ECO:0000256" key="3">
    <source>
        <dbReference type="ARBA" id="ARBA00022679"/>
    </source>
</evidence>
<comment type="catalytic activity">
    <reaction evidence="15">
        <text>1-hexadecanoyl-2-(9Z,12Z-octadecadienoyl)-sn-glycero-3-phospho-(1'-sn-glycerol) + 1-(9Z-octadecenoyl)-sn-glycero-3-phosphate = 1-(9Z)-octadecenoyl-2-(9Z,12Z)-octadecadienoyl-sn-glycero-3-phosphate + 1-hexadecanoyl-sn-glycero-3-phospho-(1'-sn-glycerol)</text>
        <dbReference type="Rhea" id="RHEA:67752"/>
        <dbReference type="ChEBI" id="CHEBI:72840"/>
        <dbReference type="ChEBI" id="CHEBI:74544"/>
        <dbReference type="ChEBI" id="CHEBI:74563"/>
        <dbReference type="ChEBI" id="CHEBI:75158"/>
    </reaction>
    <physiologicalReaction direction="left-to-right" evidence="15">
        <dbReference type="Rhea" id="RHEA:67753"/>
    </physiologicalReaction>
    <physiologicalReaction direction="right-to-left" evidence="15">
        <dbReference type="Rhea" id="RHEA:67754"/>
    </physiologicalReaction>
</comment>
<feature type="domain" description="Phospholipid/glycerol acyltransferase" evidence="18">
    <location>
        <begin position="28"/>
        <end position="85"/>
    </location>
</feature>
<evidence type="ECO:0000256" key="14">
    <source>
        <dbReference type="ARBA" id="ARBA00048751"/>
    </source>
</evidence>
<keyword evidence="5" id="KW-0999">Mitochondrion inner membrane</keyword>
<dbReference type="Pfam" id="PF01553">
    <property type="entry name" value="Acyltransferase"/>
    <property type="match status" value="1"/>
</dbReference>
<dbReference type="GeneID" id="104986495"/>
<keyword evidence="3" id="KW-0808">Transferase</keyword>
<keyword evidence="6" id="KW-0443">Lipid metabolism</keyword>
<accession>A0A6P3GVP4</accession>
<dbReference type="AlphaFoldDB" id="A0A6P3GVP4"/>
<evidence type="ECO:0000256" key="10">
    <source>
        <dbReference type="ARBA" id="ARBA00024323"/>
    </source>
</evidence>
<dbReference type="PRINTS" id="PR00979">
    <property type="entry name" value="TAFAZZIN"/>
</dbReference>
<name>A0A6P3GVP4_BISBB</name>
<evidence type="ECO:0000259" key="18">
    <source>
        <dbReference type="Pfam" id="PF01553"/>
    </source>
</evidence>
<dbReference type="SUPFAM" id="SSF69593">
    <property type="entry name" value="Glycerol-3-phosphate (1)-acyltransferase"/>
    <property type="match status" value="1"/>
</dbReference>
<comment type="catalytic activity">
    <reaction evidence="16">
        <text>1,2-di-(9Z-octadecenoyl)-sn-glycero-3-phosphocholine + 1-hexadecanoyl-sn-glycero-3-phosphocholine = 1-hexadecanoyl-2-(9Z-octadecenoyl)-sn-glycero-3-phosphocholine + 1-(9Z-octadecenoyl)-sn-glycero-3-phosphocholine</text>
        <dbReference type="Rhea" id="RHEA:43816"/>
        <dbReference type="ChEBI" id="CHEBI:28610"/>
        <dbReference type="ChEBI" id="CHEBI:72998"/>
        <dbReference type="ChEBI" id="CHEBI:73001"/>
        <dbReference type="ChEBI" id="CHEBI:74669"/>
    </reaction>
    <physiologicalReaction direction="left-to-right" evidence="16">
        <dbReference type="Rhea" id="RHEA:43817"/>
    </physiologicalReaction>
    <physiologicalReaction direction="right-to-left" evidence="16">
        <dbReference type="Rhea" id="RHEA:43818"/>
    </physiologicalReaction>
</comment>
<evidence type="ECO:0000313" key="19">
    <source>
        <dbReference type="Proteomes" id="UP000515208"/>
    </source>
</evidence>
<organism evidence="19 20">
    <name type="scientific">Bison bison bison</name>
    <name type="common">North American plains bison</name>
    <dbReference type="NCBI Taxonomy" id="43346"/>
    <lineage>
        <taxon>Eukaryota</taxon>
        <taxon>Metazoa</taxon>
        <taxon>Chordata</taxon>
        <taxon>Craniata</taxon>
        <taxon>Vertebrata</taxon>
        <taxon>Euteleostomi</taxon>
        <taxon>Mammalia</taxon>
        <taxon>Eutheria</taxon>
        <taxon>Laurasiatheria</taxon>
        <taxon>Artiodactyla</taxon>
        <taxon>Ruminantia</taxon>
        <taxon>Pecora</taxon>
        <taxon>Bovidae</taxon>
        <taxon>Bovinae</taxon>
        <taxon>Bison</taxon>
    </lineage>
</organism>
<evidence type="ECO:0000256" key="4">
    <source>
        <dbReference type="ARBA" id="ARBA00022787"/>
    </source>
</evidence>
<protein>
    <recommendedName>
        <fullName evidence="17">Tafazzin family protein</fullName>
    </recommendedName>
</protein>
<dbReference type="GO" id="GO:0047184">
    <property type="term" value="F:1-acylglycerophosphocholine O-acyltransferase activity"/>
    <property type="evidence" value="ECO:0007669"/>
    <property type="project" value="TreeGrafter"/>
</dbReference>
<keyword evidence="7" id="KW-0496">Mitochondrion</keyword>
<evidence type="ECO:0000256" key="8">
    <source>
        <dbReference type="ARBA" id="ARBA00023136"/>
    </source>
</evidence>
<gene>
    <name evidence="20" type="primary">LOC104986495</name>
    <name evidence="17" type="synonym">TAZ</name>
</gene>
<dbReference type="GO" id="GO:0035965">
    <property type="term" value="P:cardiolipin acyl-chain remodeling"/>
    <property type="evidence" value="ECO:0007669"/>
    <property type="project" value="TreeGrafter"/>
</dbReference>
<proteinExistence type="inferred from homology"/>
<dbReference type="PANTHER" id="PTHR12497:SF0">
    <property type="entry name" value="TAFAZZIN"/>
    <property type="match status" value="1"/>
</dbReference>
<reference evidence="20" key="1">
    <citation type="submission" date="2025-08" db="UniProtKB">
        <authorList>
            <consortium name="RefSeq"/>
        </authorList>
    </citation>
    <scope>IDENTIFICATION</scope>
    <source>
        <tissue evidence="20">Blood</tissue>
    </source>
</reference>
<evidence type="ECO:0000256" key="12">
    <source>
        <dbReference type="ARBA" id="ARBA00047906"/>
    </source>
</evidence>
<sequence length="122" mass="13756">ALRVKWRRGVLGQPRLTEETFSLAGDGVYQKGMDFILEKLNHGDWVHIFPEGKVNMSSEFLRFKWGIGRLIAECHLNPIILPLWHVGMNDVLPNSPPYFPRFGQVGGATDHVCLSVFLPSAL</sequence>
<comment type="function">
    <text evidence="17">Acyltransferase which is required to remodel newly synthesized phospholipid cardiolipin, a key component of the mitochondrial inner membrane. Required for the initiation of mitophagy. Required to ensure progression of spermatocytes through meiosis.</text>
</comment>
<comment type="similarity">
    <text evidence="2 17">Belongs to the taffazin family.</text>
</comment>
<dbReference type="KEGG" id="bbis:104986495"/>
<evidence type="ECO:0000256" key="7">
    <source>
        <dbReference type="ARBA" id="ARBA00023128"/>
    </source>
</evidence>
<evidence type="ECO:0000313" key="20">
    <source>
        <dbReference type="RefSeq" id="XP_010835418.1"/>
    </source>
</evidence>
<comment type="catalytic activity">
    <reaction evidence="12">
        <text>1'-[1,2-diacyl-sn-glycero-3-phospho],3'-[1-acyl-sn-glycero-3-phospho]-glycerol + a 1,2-diacyl-sn-glycero-3-phosphocholine = a cardiolipin + a 1-acyl-sn-glycero-3-phosphocholine</text>
        <dbReference type="Rhea" id="RHEA:33731"/>
        <dbReference type="ChEBI" id="CHEBI:57643"/>
        <dbReference type="ChEBI" id="CHEBI:58168"/>
        <dbReference type="ChEBI" id="CHEBI:62237"/>
        <dbReference type="ChEBI" id="CHEBI:64743"/>
    </reaction>
    <physiologicalReaction direction="left-to-right" evidence="12">
        <dbReference type="Rhea" id="RHEA:33732"/>
    </physiologicalReaction>
    <physiologicalReaction direction="right-to-left" evidence="12">
        <dbReference type="Rhea" id="RHEA:33733"/>
    </physiologicalReaction>
</comment>
<comment type="catalytic activity">
    <reaction evidence="13">
        <text>1-hexadecanoyl-2-(9Z,12Z-octadecadienoyl)-sn-glycero-3-phosphocholine + 1-hexadecanoyl-sn-glycero-3-phosphocholine = 2-(9Z,12Z-octadecadienoyl)-sn-glycero-3-phosphocholine + 1,2-dihexadecanoyl-sn-glycero-3-phosphocholine</text>
        <dbReference type="Rhea" id="RHEA:68988"/>
        <dbReference type="ChEBI" id="CHEBI:72998"/>
        <dbReference type="ChEBI" id="CHEBI:72999"/>
        <dbReference type="ChEBI" id="CHEBI:73002"/>
        <dbReference type="ChEBI" id="CHEBI:76084"/>
    </reaction>
    <physiologicalReaction direction="left-to-right" evidence="13">
        <dbReference type="Rhea" id="RHEA:68989"/>
    </physiologicalReaction>
    <physiologicalReaction direction="right-to-left" evidence="13">
        <dbReference type="Rhea" id="RHEA:68990"/>
    </physiologicalReaction>
</comment>
<dbReference type="InterPro" id="IPR002123">
    <property type="entry name" value="Plipid/glycerol_acylTrfase"/>
</dbReference>
<evidence type="ECO:0000256" key="16">
    <source>
        <dbReference type="ARBA" id="ARBA00049543"/>
    </source>
</evidence>
<dbReference type="GO" id="GO:0007007">
    <property type="term" value="P:inner mitochondrial membrane organization"/>
    <property type="evidence" value="ECO:0007669"/>
    <property type="project" value="TreeGrafter"/>
</dbReference>
<comment type="catalytic activity">
    <reaction evidence="14">
        <text>a 1-acyl-sn-glycero-3-phosphate + a 1,2-diacyl-sn-glycero-3-phospho-(1'-sn-glycerol) = 1-acyl-sn-glycero-3-phospho-(1'-sn-glycerol) + a 1,2-diacyl-sn-glycero-3-phosphate</text>
        <dbReference type="Rhea" id="RHEA:67748"/>
        <dbReference type="ChEBI" id="CHEBI:57970"/>
        <dbReference type="ChEBI" id="CHEBI:58608"/>
        <dbReference type="ChEBI" id="CHEBI:64716"/>
        <dbReference type="ChEBI" id="CHEBI:64840"/>
    </reaction>
    <physiologicalReaction direction="left-to-right" evidence="14">
        <dbReference type="Rhea" id="RHEA:67749"/>
    </physiologicalReaction>
    <physiologicalReaction direction="right-to-left" evidence="14">
        <dbReference type="Rhea" id="RHEA:67750"/>
    </physiologicalReaction>
</comment>
<dbReference type="InterPro" id="IPR000872">
    <property type="entry name" value="Tafazzin"/>
</dbReference>
<evidence type="ECO:0000256" key="9">
    <source>
        <dbReference type="ARBA" id="ARBA00023315"/>
    </source>
</evidence>
<dbReference type="PANTHER" id="PTHR12497">
    <property type="entry name" value="TAZ PROTEIN TAFAZZIN"/>
    <property type="match status" value="1"/>
</dbReference>
<dbReference type="Proteomes" id="UP000515208">
    <property type="component" value="Unplaced"/>
</dbReference>
<comment type="subunit">
    <text evidence="11">Associates with multiple protein complexes.</text>
</comment>
<evidence type="ECO:0000256" key="5">
    <source>
        <dbReference type="ARBA" id="ARBA00022792"/>
    </source>
</evidence>
<keyword evidence="19" id="KW-1185">Reference proteome</keyword>
<keyword evidence="9" id="KW-0012">Acyltransferase</keyword>